<evidence type="ECO:0000313" key="1">
    <source>
        <dbReference type="EMBL" id="GFX99218.1"/>
    </source>
</evidence>
<sequence>MFATSLERGTSRRKWFNLQSPSRYGGYDSRLVTEWSPNLEMGSEMSHQMRNGIWKWEIVNPVDPDQNNGGKMIKLLYCHQSWTKTKLPVRLINTRNEWRLVQGHETTPLWVKGDIRDVSSELYNEG</sequence>
<keyword evidence="2" id="KW-1185">Reference proteome</keyword>
<evidence type="ECO:0000313" key="2">
    <source>
        <dbReference type="Proteomes" id="UP000887159"/>
    </source>
</evidence>
<protein>
    <submittedName>
        <fullName evidence="1">Uncharacterized protein</fullName>
    </submittedName>
</protein>
<name>A0A8X6RQN8_TRICX</name>
<gene>
    <name evidence="1" type="ORF">TNCV_2493991</name>
</gene>
<dbReference type="AlphaFoldDB" id="A0A8X6RQN8"/>
<reference evidence="1" key="1">
    <citation type="submission" date="2020-08" db="EMBL/GenBank/DDBJ databases">
        <title>Multicomponent nature underlies the extraordinary mechanical properties of spider dragline silk.</title>
        <authorList>
            <person name="Kono N."/>
            <person name="Nakamura H."/>
            <person name="Mori M."/>
            <person name="Yoshida Y."/>
            <person name="Ohtoshi R."/>
            <person name="Malay A.D."/>
            <person name="Moran D.A.P."/>
            <person name="Tomita M."/>
            <person name="Numata K."/>
            <person name="Arakawa K."/>
        </authorList>
    </citation>
    <scope>NUCLEOTIDE SEQUENCE</scope>
</reference>
<dbReference type="Proteomes" id="UP000887159">
    <property type="component" value="Unassembled WGS sequence"/>
</dbReference>
<accession>A0A8X6RQN8</accession>
<comment type="caution">
    <text evidence="1">The sequence shown here is derived from an EMBL/GenBank/DDBJ whole genome shotgun (WGS) entry which is preliminary data.</text>
</comment>
<proteinExistence type="predicted"/>
<dbReference type="EMBL" id="BMAU01021206">
    <property type="protein sequence ID" value="GFX99218.1"/>
    <property type="molecule type" value="Genomic_DNA"/>
</dbReference>
<organism evidence="1 2">
    <name type="scientific">Trichonephila clavipes</name>
    <name type="common">Golden silk orbweaver</name>
    <name type="synonym">Nephila clavipes</name>
    <dbReference type="NCBI Taxonomy" id="2585209"/>
    <lineage>
        <taxon>Eukaryota</taxon>
        <taxon>Metazoa</taxon>
        <taxon>Ecdysozoa</taxon>
        <taxon>Arthropoda</taxon>
        <taxon>Chelicerata</taxon>
        <taxon>Arachnida</taxon>
        <taxon>Araneae</taxon>
        <taxon>Araneomorphae</taxon>
        <taxon>Entelegynae</taxon>
        <taxon>Araneoidea</taxon>
        <taxon>Nephilidae</taxon>
        <taxon>Trichonephila</taxon>
    </lineage>
</organism>